<proteinExistence type="predicted"/>
<keyword evidence="2" id="KW-1185">Reference proteome</keyword>
<evidence type="ECO:0000313" key="1">
    <source>
        <dbReference type="EMBL" id="ABQ27502.1"/>
    </source>
</evidence>
<accession>A5G6T4</accession>
<dbReference type="RefSeq" id="WP_011940163.1">
    <property type="nucleotide sequence ID" value="NC_009483.1"/>
</dbReference>
<gene>
    <name evidence="1" type="ordered locus">Gura_3345</name>
</gene>
<evidence type="ECO:0000313" key="2">
    <source>
        <dbReference type="Proteomes" id="UP000006695"/>
    </source>
</evidence>
<sequence>MKDNLNSHVRINSVTALYSAALLLFTSPAHGELFRATSLKPGGTGMDIILQEVERRPASSVVDIKINRIGSSVGSSFFLLCSLRTMAQARADTVISPRSRNFPPGIRCWWRF</sequence>
<protein>
    <submittedName>
        <fullName evidence="1">Uncharacterized protein</fullName>
    </submittedName>
</protein>
<dbReference type="EMBL" id="CP000698">
    <property type="protein sequence ID" value="ABQ27502.1"/>
    <property type="molecule type" value="Genomic_DNA"/>
</dbReference>
<dbReference type="OrthoDB" id="9978374at2"/>
<dbReference type="AlphaFoldDB" id="A5G6T4"/>
<reference evidence="1 2" key="1">
    <citation type="submission" date="2007-05" db="EMBL/GenBank/DDBJ databases">
        <title>Complete sequence of Geobacter uraniireducens Rf4.</title>
        <authorList>
            <consortium name="US DOE Joint Genome Institute"/>
            <person name="Copeland A."/>
            <person name="Lucas S."/>
            <person name="Lapidus A."/>
            <person name="Barry K."/>
            <person name="Detter J.C."/>
            <person name="Glavina del Rio T."/>
            <person name="Hammon N."/>
            <person name="Israni S."/>
            <person name="Dalin E."/>
            <person name="Tice H."/>
            <person name="Pitluck S."/>
            <person name="Chertkov O."/>
            <person name="Brettin T."/>
            <person name="Bruce D."/>
            <person name="Han C."/>
            <person name="Schmutz J."/>
            <person name="Larimer F."/>
            <person name="Land M."/>
            <person name="Hauser L."/>
            <person name="Kyrpides N."/>
            <person name="Mikhailova N."/>
            <person name="Shelobolina E."/>
            <person name="Aklujkar M."/>
            <person name="Lovley D."/>
            <person name="Richardson P."/>
        </authorList>
    </citation>
    <scope>NUCLEOTIDE SEQUENCE [LARGE SCALE GENOMIC DNA]</scope>
    <source>
        <strain evidence="1 2">Rf4</strain>
    </source>
</reference>
<dbReference type="Proteomes" id="UP000006695">
    <property type="component" value="Chromosome"/>
</dbReference>
<dbReference type="KEGG" id="gur:Gura_3345"/>
<dbReference type="HOGENOM" id="CLU_2142327_0_0_7"/>
<organism evidence="1 2">
    <name type="scientific">Geotalea uraniireducens (strain Rf4)</name>
    <name type="common">Geobacter uraniireducens</name>
    <dbReference type="NCBI Taxonomy" id="351605"/>
    <lineage>
        <taxon>Bacteria</taxon>
        <taxon>Pseudomonadati</taxon>
        <taxon>Thermodesulfobacteriota</taxon>
        <taxon>Desulfuromonadia</taxon>
        <taxon>Geobacterales</taxon>
        <taxon>Geobacteraceae</taxon>
        <taxon>Geotalea</taxon>
    </lineage>
</organism>
<name>A5G6T4_GEOUR</name>